<evidence type="ECO:0000256" key="2">
    <source>
        <dbReference type="ARBA" id="ARBA00022692"/>
    </source>
</evidence>
<evidence type="ECO:0000259" key="6">
    <source>
        <dbReference type="Pfam" id="PF17287"/>
    </source>
</evidence>
<keyword evidence="2" id="KW-0812">Transmembrane</keyword>
<evidence type="ECO:0000256" key="1">
    <source>
        <dbReference type="ARBA" id="ARBA00022452"/>
    </source>
</evidence>
<dbReference type="EMBL" id="MLJW01001271">
    <property type="protein sequence ID" value="OIQ79123.1"/>
    <property type="molecule type" value="Genomic_DNA"/>
</dbReference>
<keyword evidence="3" id="KW-0998">Cell outer membrane</keyword>
<protein>
    <submittedName>
        <fullName evidence="7">Hemolysin transporter protein ShlB</fullName>
    </submittedName>
</protein>
<dbReference type="InterPro" id="IPR035251">
    <property type="entry name" value="ShlB_POTRA"/>
</dbReference>
<keyword evidence="1" id="KW-0472">Membrane</keyword>
<dbReference type="GO" id="GO:0098046">
    <property type="term" value="C:type V protein secretion system complex"/>
    <property type="evidence" value="ECO:0007669"/>
    <property type="project" value="TreeGrafter"/>
</dbReference>
<dbReference type="Pfam" id="PF08479">
    <property type="entry name" value="POTRA_2"/>
    <property type="match status" value="1"/>
</dbReference>
<comment type="caution">
    <text evidence="7">The sequence shown here is derived from an EMBL/GenBank/DDBJ whole genome shotgun (WGS) entry which is preliminary data.</text>
</comment>
<evidence type="ECO:0000313" key="7">
    <source>
        <dbReference type="EMBL" id="OIQ79123.1"/>
    </source>
</evidence>
<gene>
    <name evidence="7" type="primary">shlB_4</name>
    <name evidence="7" type="ORF">GALL_391570</name>
</gene>
<feature type="domain" description="ShlB POTRA" evidence="6">
    <location>
        <begin position="125"/>
        <end position="178"/>
    </location>
</feature>
<dbReference type="InterPro" id="IPR013686">
    <property type="entry name" value="Polypept-transport_assoc_ShlB"/>
</dbReference>
<evidence type="ECO:0000259" key="5">
    <source>
        <dbReference type="Pfam" id="PF08479"/>
    </source>
</evidence>
<reference evidence="7" key="1">
    <citation type="submission" date="2016-10" db="EMBL/GenBank/DDBJ databases">
        <title>Sequence of Gallionella enrichment culture.</title>
        <authorList>
            <person name="Poehlein A."/>
            <person name="Muehling M."/>
            <person name="Daniel R."/>
        </authorList>
    </citation>
    <scope>NUCLEOTIDE SEQUENCE</scope>
</reference>
<dbReference type="AlphaFoldDB" id="A0A1J5QNP6"/>
<dbReference type="InterPro" id="IPR005565">
    <property type="entry name" value="Hemolysn_activator_HlyB_C"/>
</dbReference>
<proteinExistence type="predicted"/>
<dbReference type="Pfam" id="PF03865">
    <property type="entry name" value="ShlB"/>
    <property type="match status" value="1"/>
</dbReference>
<feature type="domain" description="Polypeptide-transport-associated ShlB-type" evidence="5">
    <location>
        <begin position="47"/>
        <end position="122"/>
    </location>
</feature>
<dbReference type="InterPro" id="IPR051544">
    <property type="entry name" value="TPS_OM_transporter"/>
</dbReference>
<dbReference type="GO" id="GO:0046819">
    <property type="term" value="P:protein secretion by the type V secretion system"/>
    <property type="evidence" value="ECO:0007669"/>
    <property type="project" value="TreeGrafter"/>
</dbReference>
<feature type="domain" description="Haemolysin activator HlyB C-terminal" evidence="4">
    <location>
        <begin position="183"/>
        <end position="477"/>
    </location>
</feature>
<dbReference type="PANTHER" id="PTHR34597:SF3">
    <property type="entry name" value="OUTER MEMBRANE TRANSPORTER CDIB"/>
    <property type="match status" value="1"/>
</dbReference>
<name>A0A1J5QNP6_9ZZZZ</name>
<dbReference type="Pfam" id="PF17287">
    <property type="entry name" value="POTRA_3"/>
    <property type="match status" value="1"/>
</dbReference>
<evidence type="ECO:0000256" key="3">
    <source>
        <dbReference type="ARBA" id="ARBA00023237"/>
    </source>
</evidence>
<accession>A0A1J5QNP6</accession>
<dbReference type="GO" id="GO:0008320">
    <property type="term" value="F:protein transmembrane transporter activity"/>
    <property type="evidence" value="ECO:0007669"/>
    <property type="project" value="TreeGrafter"/>
</dbReference>
<dbReference type="PANTHER" id="PTHR34597">
    <property type="entry name" value="SLR1661 PROTEIN"/>
    <property type="match status" value="1"/>
</dbReference>
<dbReference type="Gene3D" id="3.10.20.310">
    <property type="entry name" value="membrane protein fhac"/>
    <property type="match status" value="1"/>
</dbReference>
<dbReference type="Gene3D" id="2.40.160.50">
    <property type="entry name" value="membrane protein fhac: a member of the omp85/tpsb transporter family"/>
    <property type="match status" value="1"/>
</dbReference>
<sequence>MSRPQTFPKFPVRCSALSSIAFLRLATAHADDATSDLRRLPHDAPCFHVDRAELVGAHAERFAWLQRELDAVRGQCVGVTALHAIKRDLDARLLERGYTTSRVGFGAQDLATGTLRVQLHAGVVAEVRVDADGEPPPAAWSELFAQPVGAPFELRRLEQGLDLADRLPSQRVRVRIEPSTQPGGSVLVVERAPGAARRLHGAVRVDNGAVAAHRRARVIAALALDQPSWRNDQLTLAATSSVLGLSPQRRAQSAALGYSVPWRGTLCEIDWMAQRTARGVQTSSAHFVSSSNVEQWRAQWQWPLARSGAQRWRAHAAFTHWHAHGWLDDFELEVQRRDTDVVELGVDGLQLHDRGRSTWRVALREELGAASPGVSAVRALRAQAQYAARFGSWSSQWTASAQLGRSGMPQEECFIPGLPGFDSSQGPVAGSGAALQHELARTLQLSGDWRAAAFVDVGVARLAQAAQLLAGAAIGVQAKRGAMSLEFALAAPWRRAQGSSAAPVCSASVTAHF</sequence>
<keyword evidence="1" id="KW-1134">Transmembrane beta strand</keyword>
<organism evidence="7">
    <name type="scientific">mine drainage metagenome</name>
    <dbReference type="NCBI Taxonomy" id="410659"/>
    <lineage>
        <taxon>unclassified sequences</taxon>
        <taxon>metagenomes</taxon>
        <taxon>ecological metagenomes</taxon>
    </lineage>
</organism>
<evidence type="ECO:0000259" key="4">
    <source>
        <dbReference type="Pfam" id="PF03865"/>
    </source>
</evidence>